<sequence>MSEIKNETFNIGDRFRGLVNGDIFVVESLPKKGDEVRTPSGGRWFEKSDSVVFVCESDGKRSKVGLEMAKRLQLERIR</sequence>
<dbReference type="AlphaFoldDB" id="A0A6I2R4K8"/>
<dbReference type="EMBL" id="WKPR01000009">
    <property type="protein sequence ID" value="MSB19920.1"/>
    <property type="molecule type" value="Genomic_DNA"/>
</dbReference>
<comment type="caution">
    <text evidence="1">The sequence shown here is derived from an EMBL/GenBank/DDBJ whole genome shotgun (WGS) entry which is preliminary data.</text>
</comment>
<dbReference type="RefSeq" id="WP_172697649.1">
    <property type="nucleotide sequence ID" value="NZ_JAQLWY010000020.1"/>
</dbReference>
<evidence type="ECO:0000313" key="2">
    <source>
        <dbReference type="Proteomes" id="UP000434475"/>
    </source>
</evidence>
<evidence type="ECO:0000313" key="1">
    <source>
        <dbReference type="EMBL" id="MSB19920.1"/>
    </source>
</evidence>
<protein>
    <submittedName>
        <fullName evidence="1">Uncharacterized protein</fullName>
    </submittedName>
</protein>
<name>A0A6I2R4K8_FLAPL</name>
<accession>A0A6I2R4K8</accession>
<dbReference type="Proteomes" id="UP000434475">
    <property type="component" value="Unassembled WGS sequence"/>
</dbReference>
<proteinExistence type="predicted"/>
<organism evidence="1 2">
    <name type="scientific">Flavonifractor plautii</name>
    <name type="common">Fusobacterium plautii</name>
    <dbReference type="NCBI Taxonomy" id="292800"/>
    <lineage>
        <taxon>Bacteria</taxon>
        <taxon>Bacillati</taxon>
        <taxon>Bacillota</taxon>
        <taxon>Clostridia</taxon>
        <taxon>Eubacteriales</taxon>
        <taxon>Oscillospiraceae</taxon>
        <taxon>Flavonifractor</taxon>
    </lineage>
</organism>
<gene>
    <name evidence="1" type="ORF">GKE97_10365</name>
</gene>
<reference evidence="1 2" key="1">
    <citation type="journal article" date="2019" name="Nat. Med.">
        <title>A library of human gut bacterial isolates paired with longitudinal multiomics data enables mechanistic microbiome research.</title>
        <authorList>
            <person name="Poyet M."/>
            <person name="Groussin M."/>
            <person name="Gibbons S.M."/>
            <person name="Avila-Pacheco J."/>
            <person name="Jiang X."/>
            <person name="Kearney S.M."/>
            <person name="Perrotta A.R."/>
            <person name="Berdy B."/>
            <person name="Zhao S."/>
            <person name="Lieberman T.D."/>
            <person name="Swanson P.K."/>
            <person name="Smith M."/>
            <person name="Roesemann S."/>
            <person name="Alexander J.E."/>
            <person name="Rich S.A."/>
            <person name="Livny J."/>
            <person name="Vlamakis H."/>
            <person name="Clish C."/>
            <person name="Bullock K."/>
            <person name="Deik A."/>
            <person name="Scott J."/>
            <person name="Pierce K.A."/>
            <person name="Xavier R.J."/>
            <person name="Alm E.J."/>
        </authorList>
    </citation>
    <scope>NUCLEOTIDE SEQUENCE [LARGE SCALE GENOMIC DNA]</scope>
    <source>
        <strain evidence="1 2">BIOML-A2</strain>
    </source>
</reference>